<proteinExistence type="predicted"/>
<dbReference type="Pfam" id="PF12680">
    <property type="entry name" value="SnoaL_2"/>
    <property type="match status" value="1"/>
</dbReference>
<gene>
    <name evidence="2" type="ORF">GCM10009668_00870</name>
</gene>
<dbReference type="EMBL" id="BAAALG010000001">
    <property type="protein sequence ID" value="GAA1090212.1"/>
    <property type="molecule type" value="Genomic_DNA"/>
</dbReference>
<name>A0ABN1TM66_9ACTN</name>
<organism evidence="2 3">
    <name type="scientific">Nocardioides dubius</name>
    <dbReference type="NCBI Taxonomy" id="317019"/>
    <lineage>
        <taxon>Bacteria</taxon>
        <taxon>Bacillati</taxon>
        <taxon>Actinomycetota</taxon>
        <taxon>Actinomycetes</taxon>
        <taxon>Propionibacteriales</taxon>
        <taxon>Nocardioidaceae</taxon>
        <taxon>Nocardioides</taxon>
    </lineage>
</organism>
<comment type="caution">
    <text evidence="2">The sequence shown here is derived from an EMBL/GenBank/DDBJ whole genome shotgun (WGS) entry which is preliminary data.</text>
</comment>
<dbReference type="Gene3D" id="3.10.450.50">
    <property type="match status" value="1"/>
</dbReference>
<dbReference type="InterPro" id="IPR032710">
    <property type="entry name" value="NTF2-like_dom_sf"/>
</dbReference>
<sequence length="174" mass="19784">MAQWTRDELEAAFAGYTAAVEKCVATGDWEHFVQCFTPDATYVEHAYGNFSGHEEIRRWVTRTMGSFPATEMVAFPARWVTIDVEKGWVICEIDNPMRDPGDGSRFGQSNITILRYAGDGLFREEEDVYNPMDFLAQTSAYVKRCAELGTLSEEARRWATKFNVPLPDVHSPTR</sequence>
<evidence type="ECO:0000259" key="1">
    <source>
        <dbReference type="Pfam" id="PF12680"/>
    </source>
</evidence>
<keyword evidence="3" id="KW-1185">Reference proteome</keyword>
<accession>A0ABN1TM66</accession>
<dbReference type="SUPFAM" id="SSF54427">
    <property type="entry name" value="NTF2-like"/>
    <property type="match status" value="1"/>
</dbReference>
<dbReference type="InterPro" id="IPR037401">
    <property type="entry name" value="SnoaL-like"/>
</dbReference>
<reference evidence="2 3" key="1">
    <citation type="journal article" date="2019" name="Int. J. Syst. Evol. Microbiol.">
        <title>The Global Catalogue of Microorganisms (GCM) 10K type strain sequencing project: providing services to taxonomists for standard genome sequencing and annotation.</title>
        <authorList>
            <consortium name="The Broad Institute Genomics Platform"/>
            <consortium name="The Broad Institute Genome Sequencing Center for Infectious Disease"/>
            <person name="Wu L."/>
            <person name="Ma J."/>
        </authorList>
    </citation>
    <scope>NUCLEOTIDE SEQUENCE [LARGE SCALE GENOMIC DNA]</scope>
    <source>
        <strain evidence="2 3">JCM 13008</strain>
    </source>
</reference>
<feature type="domain" description="SnoaL-like" evidence="1">
    <location>
        <begin position="21"/>
        <end position="121"/>
    </location>
</feature>
<protein>
    <submittedName>
        <fullName evidence="2">Nuclear transport factor 2 family protein</fullName>
    </submittedName>
</protein>
<evidence type="ECO:0000313" key="3">
    <source>
        <dbReference type="Proteomes" id="UP001501581"/>
    </source>
</evidence>
<evidence type="ECO:0000313" key="2">
    <source>
        <dbReference type="EMBL" id="GAA1090212.1"/>
    </source>
</evidence>
<dbReference type="RefSeq" id="WP_343990061.1">
    <property type="nucleotide sequence ID" value="NZ_BAAALG010000001.1"/>
</dbReference>
<dbReference type="Proteomes" id="UP001501581">
    <property type="component" value="Unassembled WGS sequence"/>
</dbReference>